<comment type="caution">
    <text evidence="1">The sequence shown here is derived from an EMBL/GenBank/DDBJ whole genome shotgun (WGS) entry which is preliminary data.</text>
</comment>
<dbReference type="EMBL" id="JBBPBM010000128">
    <property type="protein sequence ID" value="KAK8505279.1"/>
    <property type="molecule type" value="Genomic_DNA"/>
</dbReference>
<reference evidence="1 2" key="1">
    <citation type="journal article" date="2024" name="G3 (Bethesda)">
        <title>Genome assembly of Hibiscus sabdariffa L. provides insights into metabolisms of medicinal natural products.</title>
        <authorList>
            <person name="Kim T."/>
        </authorList>
    </citation>
    <scope>NUCLEOTIDE SEQUENCE [LARGE SCALE GENOMIC DNA]</scope>
    <source>
        <strain evidence="1">TK-2024</strain>
        <tissue evidence="1">Old leaves</tissue>
    </source>
</reference>
<dbReference type="PANTHER" id="PTHR37265:SF8">
    <property type="match status" value="1"/>
</dbReference>
<gene>
    <name evidence="1" type="ORF">V6N12_067248</name>
</gene>
<proteinExistence type="predicted"/>
<accession>A0ABR2BDT0</accession>
<dbReference type="Proteomes" id="UP001472677">
    <property type="component" value="Unassembled WGS sequence"/>
</dbReference>
<protein>
    <submittedName>
        <fullName evidence="1">Uncharacterized protein</fullName>
    </submittedName>
</protein>
<sequence>MMTFRGQEKEGSRSPETEISGDFAWNLSVLLSEPEDESELSDESLVEEEKLEEIMQELYREITTTTTSSSSHNTSPVPLSPPPFSAVSGESCGASISDSSSTVMAGIEFVSPIGQYFAMNELTNNIVGGGGEERGMDGCDEGEIDVDDDDQWLASVLGWVPMDLEEGVLEKGGLHASI</sequence>
<organism evidence="1 2">
    <name type="scientific">Hibiscus sabdariffa</name>
    <name type="common">roselle</name>
    <dbReference type="NCBI Taxonomy" id="183260"/>
    <lineage>
        <taxon>Eukaryota</taxon>
        <taxon>Viridiplantae</taxon>
        <taxon>Streptophyta</taxon>
        <taxon>Embryophyta</taxon>
        <taxon>Tracheophyta</taxon>
        <taxon>Spermatophyta</taxon>
        <taxon>Magnoliopsida</taxon>
        <taxon>eudicotyledons</taxon>
        <taxon>Gunneridae</taxon>
        <taxon>Pentapetalae</taxon>
        <taxon>rosids</taxon>
        <taxon>malvids</taxon>
        <taxon>Malvales</taxon>
        <taxon>Malvaceae</taxon>
        <taxon>Malvoideae</taxon>
        <taxon>Hibiscus</taxon>
    </lineage>
</organism>
<name>A0ABR2BDT0_9ROSI</name>
<evidence type="ECO:0000313" key="1">
    <source>
        <dbReference type="EMBL" id="KAK8505279.1"/>
    </source>
</evidence>
<evidence type="ECO:0000313" key="2">
    <source>
        <dbReference type="Proteomes" id="UP001472677"/>
    </source>
</evidence>
<keyword evidence="2" id="KW-1185">Reference proteome</keyword>
<dbReference type="PANTHER" id="PTHR37265">
    <property type="entry name" value="OS01G0195300 PROTEIN"/>
    <property type="match status" value="1"/>
</dbReference>